<dbReference type="WBParaSite" id="Hba_02409">
    <property type="protein sequence ID" value="Hba_02409"/>
    <property type="gene ID" value="Hba_02409"/>
</dbReference>
<accession>A0A1I7WCG7</accession>
<protein>
    <submittedName>
        <fullName evidence="2">Transcriptional regulator</fullName>
    </submittedName>
</protein>
<proteinExistence type="predicted"/>
<evidence type="ECO:0000313" key="1">
    <source>
        <dbReference type="Proteomes" id="UP000095283"/>
    </source>
</evidence>
<name>A0A1I7WCG7_HETBA</name>
<reference evidence="2" key="1">
    <citation type="submission" date="2016-11" db="UniProtKB">
        <authorList>
            <consortium name="WormBaseParasite"/>
        </authorList>
    </citation>
    <scope>IDENTIFICATION</scope>
</reference>
<dbReference type="AlphaFoldDB" id="A0A1I7WCG7"/>
<keyword evidence="1" id="KW-1185">Reference proteome</keyword>
<organism evidence="1 2">
    <name type="scientific">Heterorhabditis bacteriophora</name>
    <name type="common">Entomopathogenic nematode worm</name>
    <dbReference type="NCBI Taxonomy" id="37862"/>
    <lineage>
        <taxon>Eukaryota</taxon>
        <taxon>Metazoa</taxon>
        <taxon>Ecdysozoa</taxon>
        <taxon>Nematoda</taxon>
        <taxon>Chromadorea</taxon>
        <taxon>Rhabditida</taxon>
        <taxon>Rhabditina</taxon>
        <taxon>Rhabditomorpha</taxon>
        <taxon>Strongyloidea</taxon>
        <taxon>Heterorhabditidae</taxon>
        <taxon>Heterorhabditis</taxon>
    </lineage>
</organism>
<evidence type="ECO:0000313" key="2">
    <source>
        <dbReference type="WBParaSite" id="Hba_02409"/>
    </source>
</evidence>
<sequence length="62" mass="7424">MTDLFNVIEQKRLFTGQRNRKVILLHDNIRSISSHAELFTDVVFSRRNPKKVIESEEKYFDN</sequence>
<dbReference type="Proteomes" id="UP000095283">
    <property type="component" value="Unplaced"/>
</dbReference>